<evidence type="ECO:0000256" key="6">
    <source>
        <dbReference type="ARBA" id="ARBA00023136"/>
    </source>
</evidence>
<evidence type="ECO:0000256" key="4">
    <source>
        <dbReference type="ARBA" id="ARBA00022692"/>
    </source>
</evidence>
<dbReference type="GO" id="GO:0005886">
    <property type="term" value="C:plasma membrane"/>
    <property type="evidence" value="ECO:0007669"/>
    <property type="project" value="UniProtKB-SubCell"/>
</dbReference>
<name>A0AB39CHD7_9BURK</name>
<sequence length="171" mass="18751">MDFFTSPDWSGIFMFSVPPLEIVARGSLMYWCIFALLRVAGRRDIGSLGVADMLVLVLIADAAQNGMAGEYTSVADGVILVGVIVGWTVLIDRVVYSIPALSKALSLNHICLVRDGALIRSNLRREAITEEELMGELRQQGIDRLALVRRAYIEADGNISVLRAERTAGKR</sequence>
<feature type="transmembrane region" description="Helical" evidence="7">
    <location>
        <begin position="75"/>
        <end position="96"/>
    </location>
</feature>
<comment type="similarity">
    <text evidence="2">Belongs to the UPF0702 family.</text>
</comment>
<evidence type="ECO:0000256" key="5">
    <source>
        <dbReference type="ARBA" id="ARBA00022989"/>
    </source>
</evidence>
<gene>
    <name evidence="9" type="ORF">ABRY99_11305</name>
</gene>
<comment type="subcellular location">
    <subcellularLocation>
        <location evidence="1">Cell membrane</location>
        <topology evidence="1">Multi-pass membrane protein</topology>
    </subcellularLocation>
</comment>
<evidence type="ECO:0000256" key="7">
    <source>
        <dbReference type="SAM" id="Phobius"/>
    </source>
</evidence>
<evidence type="ECO:0000259" key="8">
    <source>
        <dbReference type="Pfam" id="PF04239"/>
    </source>
</evidence>
<feature type="transmembrane region" description="Helical" evidence="7">
    <location>
        <begin position="45"/>
        <end position="63"/>
    </location>
</feature>
<dbReference type="InterPro" id="IPR023090">
    <property type="entry name" value="UPF0702_alpha/beta_dom_sf"/>
</dbReference>
<evidence type="ECO:0000256" key="1">
    <source>
        <dbReference type="ARBA" id="ARBA00004651"/>
    </source>
</evidence>
<evidence type="ECO:0000256" key="2">
    <source>
        <dbReference type="ARBA" id="ARBA00006448"/>
    </source>
</evidence>
<keyword evidence="5 7" id="KW-1133">Transmembrane helix</keyword>
<keyword evidence="6 7" id="KW-0472">Membrane</keyword>
<protein>
    <submittedName>
        <fullName evidence="9">YetF domain-containing protein</fullName>
    </submittedName>
</protein>
<dbReference type="AlphaFoldDB" id="A0AB39CHD7"/>
<feature type="domain" description="YetF C-terminal" evidence="8">
    <location>
        <begin position="101"/>
        <end position="165"/>
    </location>
</feature>
<keyword evidence="4 7" id="KW-0812">Transmembrane</keyword>
<dbReference type="PANTHER" id="PTHR34582:SF6">
    <property type="entry name" value="UPF0702 TRANSMEMBRANE PROTEIN YCAP"/>
    <property type="match status" value="1"/>
</dbReference>
<feature type="transmembrane region" description="Helical" evidence="7">
    <location>
        <begin position="12"/>
        <end position="33"/>
    </location>
</feature>
<evidence type="ECO:0000313" key="9">
    <source>
        <dbReference type="EMBL" id="XDJ41517.1"/>
    </source>
</evidence>
<keyword evidence="3" id="KW-1003">Cell membrane</keyword>
<dbReference type="InterPro" id="IPR007353">
    <property type="entry name" value="DUF421"/>
</dbReference>
<dbReference type="Pfam" id="PF04239">
    <property type="entry name" value="DUF421"/>
    <property type="match status" value="1"/>
</dbReference>
<accession>A0AB39CHD7</accession>
<dbReference type="RefSeq" id="WP_368643233.1">
    <property type="nucleotide sequence ID" value="NZ_CP158252.1"/>
</dbReference>
<dbReference type="PANTHER" id="PTHR34582">
    <property type="entry name" value="UPF0702 TRANSMEMBRANE PROTEIN YCAP"/>
    <property type="match status" value="1"/>
</dbReference>
<dbReference type="EMBL" id="CP158252">
    <property type="protein sequence ID" value="XDJ41517.1"/>
    <property type="molecule type" value="Genomic_DNA"/>
</dbReference>
<dbReference type="Gene3D" id="3.30.240.20">
    <property type="entry name" value="bsu07140 like domains"/>
    <property type="match status" value="1"/>
</dbReference>
<evidence type="ECO:0000256" key="3">
    <source>
        <dbReference type="ARBA" id="ARBA00022475"/>
    </source>
</evidence>
<reference evidence="9" key="1">
    <citation type="submission" date="2024-05" db="EMBL/GenBank/DDBJ databases">
        <authorList>
            <person name="Luo Y.-C."/>
            <person name="Nicholds J."/>
            <person name="Mortimer T."/>
            <person name="Maboni G."/>
        </authorList>
    </citation>
    <scope>NUCLEOTIDE SEQUENCE</scope>
    <source>
        <strain evidence="9">153920</strain>
    </source>
</reference>
<organism evidence="9">
    <name type="scientific">Castellaniella ginsengisoli</name>
    <dbReference type="NCBI Taxonomy" id="546114"/>
    <lineage>
        <taxon>Bacteria</taxon>
        <taxon>Pseudomonadati</taxon>
        <taxon>Pseudomonadota</taxon>
        <taxon>Betaproteobacteria</taxon>
        <taxon>Burkholderiales</taxon>
        <taxon>Alcaligenaceae</taxon>
        <taxon>Castellaniella</taxon>
    </lineage>
</organism>
<proteinExistence type="inferred from homology"/>